<feature type="compositionally biased region" description="Low complexity" evidence="1">
    <location>
        <begin position="1"/>
        <end position="18"/>
    </location>
</feature>
<evidence type="ECO:0000313" key="2">
    <source>
        <dbReference type="EMBL" id="MBE9026001.1"/>
    </source>
</evidence>
<evidence type="ECO:0000256" key="1">
    <source>
        <dbReference type="SAM" id="MobiDB-lite"/>
    </source>
</evidence>
<reference evidence="2" key="1">
    <citation type="submission" date="2020-10" db="EMBL/GenBank/DDBJ databases">
        <authorList>
            <person name="Castelo-Branco R."/>
            <person name="Eusebio N."/>
            <person name="Adriana R."/>
            <person name="Vieira A."/>
            <person name="Brugerolle De Fraissinette N."/>
            <person name="Rezende De Castro R."/>
            <person name="Schneider M.P."/>
            <person name="Vasconcelos V."/>
            <person name="Leao P.N."/>
        </authorList>
    </citation>
    <scope>NUCLEOTIDE SEQUENCE</scope>
    <source>
        <strain evidence="2">LEGE 12446</strain>
    </source>
</reference>
<dbReference type="EMBL" id="JADEXS010000517">
    <property type="protein sequence ID" value="MBE9026001.1"/>
    <property type="molecule type" value="Genomic_DNA"/>
</dbReference>
<proteinExistence type="predicted"/>
<feature type="compositionally biased region" description="Polar residues" evidence="1">
    <location>
        <begin position="199"/>
        <end position="208"/>
    </location>
</feature>
<feature type="region of interest" description="Disordered" evidence="1">
    <location>
        <begin position="190"/>
        <end position="227"/>
    </location>
</feature>
<sequence length="227" mass="23741">MTDLINSGNSNSSTGGDNPLINSPFGPLSEVLSDEELSNIFSGLGNGEGSGSPFGESGNINPFASENFWDIFAGGVNPSAGGSVRDPLTGGQSGSINTTQIPDGFSLSVTIENLINSRLNEELDDGQIPSFDFSQIPLFGGGQIPLFDFSQIPSFTGGQTPPFDFSQIPSFTGGQTPPFDFSQIPSFGSGQTPPFDFSQIPSFGSGQTPPFDFSQIPSFGSRQIPFA</sequence>
<keyword evidence="3" id="KW-1185">Reference proteome</keyword>
<gene>
    <name evidence="2" type="ORF">IQ276_27355</name>
</gene>
<evidence type="ECO:0000313" key="3">
    <source>
        <dbReference type="Proteomes" id="UP000622533"/>
    </source>
</evidence>
<feature type="region of interest" description="Disordered" evidence="1">
    <location>
        <begin position="1"/>
        <end position="27"/>
    </location>
</feature>
<dbReference type="Proteomes" id="UP000622533">
    <property type="component" value="Unassembled WGS sequence"/>
</dbReference>
<dbReference type="AlphaFoldDB" id="A0A8J6ZVW8"/>
<comment type="caution">
    <text evidence="2">The sequence shown here is derived from an EMBL/GenBank/DDBJ whole genome shotgun (WGS) entry which is preliminary data.</text>
</comment>
<name>A0A8J6ZVW8_DESMC</name>
<accession>A0A8J6ZVW8</accession>
<organism evidence="2 3">
    <name type="scientific">Desmonostoc muscorum LEGE 12446</name>
    <dbReference type="NCBI Taxonomy" id="1828758"/>
    <lineage>
        <taxon>Bacteria</taxon>
        <taxon>Bacillati</taxon>
        <taxon>Cyanobacteriota</taxon>
        <taxon>Cyanophyceae</taxon>
        <taxon>Nostocales</taxon>
        <taxon>Nostocaceae</taxon>
        <taxon>Desmonostoc</taxon>
    </lineage>
</organism>
<dbReference type="RefSeq" id="WP_193921451.1">
    <property type="nucleotide sequence ID" value="NZ_JADEXS020000001.1"/>
</dbReference>
<protein>
    <submittedName>
        <fullName evidence="2">Uncharacterized protein</fullName>
    </submittedName>
</protein>